<evidence type="ECO:0000256" key="1">
    <source>
        <dbReference type="ARBA" id="ARBA00023152"/>
    </source>
</evidence>
<dbReference type="Pfam" id="PF00300">
    <property type="entry name" value="His_Phos_1"/>
    <property type="match status" value="1"/>
</dbReference>
<dbReference type="Proteomes" id="UP001323798">
    <property type="component" value="Chromosome"/>
</dbReference>
<dbReference type="Gene3D" id="3.40.50.1240">
    <property type="entry name" value="Phosphoglycerate mutase-like"/>
    <property type="match status" value="1"/>
</dbReference>
<keyword evidence="1" id="KW-0324">Glycolysis</keyword>
<name>A0ABZ0SGZ2_9MICO</name>
<dbReference type="PANTHER" id="PTHR48100:SF1">
    <property type="entry name" value="HISTIDINE PHOSPHATASE FAMILY PROTEIN-RELATED"/>
    <property type="match status" value="1"/>
</dbReference>
<dbReference type="InterPro" id="IPR050275">
    <property type="entry name" value="PGM_Phosphatase"/>
</dbReference>
<keyword evidence="3" id="KW-0378">Hydrolase</keyword>
<dbReference type="PROSITE" id="PS00175">
    <property type="entry name" value="PG_MUTASE"/>
    <property type="match status" value="1"/>
</dbReference>
<protein>
    <submittedName>
        <fullName evidence="3">Histidine phosphatase family protein</fullName>
        <ecNumber evidence="3">3.1.3.-</ecNumber>
    </submittedName>
</protein>
<gene>
    <name evidence="3" type="ORF">SM116_10010</name>
</gene>
<reference evidence="3 4" key="1">
    <citation type="submission" date="2023-11" db="EMBL/GenBank/DDBJ databases">
        <title>Genome sequence of Microbacterium rhizosphaerae KACC 19337.</title>
        <authorList>
            <person name="Choi H."/>
            <person name="Kim S."/>
            <person name="Kim Y."/>
            <person name="Kwon S.-W."/>
            <person name="Heo J."/>
        </authorList>
    </citation>
    <scope>NUCLEOTIDE SEQUENCE [LARGE SCALE GENOMIC DNA]</scope>
    <source>
        <strain evidence="3 4">KACC 19337</strain>
    </source>
</reference>
<evidence type="ECO:0000313" key="3">
    <source>
        <dbReference type="EMBL" id="WPR88118.1"/>
    </source>
</evidence>
<proteinExistence type="predicted"/>
<keyword evidence="4" id="KW-1185">Reference proteome</keyword>
<evidence type="ECO:0000256" key="2">
    <source>
        <dbReference type="ARBA" id="ARBA00023235"/>
    </source>
</evidence>
<dbReference type="EMBL" id="CP139368">
    <property type="protein sequence ID" value="WPR88118.1"/>
    <property type="molecule type" value="Genomic_DNA"/>
</dbReference>
<organism evidence="3 4">
    <name type="scientific">Microbacterium rhizosphaerae</name>
    <dbReference type="NCBI Taxonomy" id="1678237"/>
    <lineage>
        <taxon>Bacteria</taxon>
        <taxon>Bacillati</taxon>
        <taxon>Actinomycetota</taxon>
        <taxon>Actinomycetes</taxon>
        <taxon>Micrococcales</taxon>
        <taxon>Microbacteriaceae</taxon>
        <taxon>Microbacterium</taxon>
    </lineage>
</organism>
<dbReference type="PANTHER" id="PTHR48100">
    <property type="entry name" value="BROAD-SPECIFICITY PHOSPHATASE YOR283W-RELATED"/>
    <property type="match status" value="1"/>
</dbReference>
<dbReference type="InterPro" id="IPR001345">
    <property type="entry name" value="PG/BPGM_mutase_AS"/>
</dbReference>
<dbReference type="SMART" id="SM00855">
    <property type="entry name" value="PGAM"/>
    <property type="match status" value="1"/>
</dbReference>
<accession>A0ABZ0SGZ2</accession>
<dbReference type="InterPro" id="IPR029033">
    <property type="entry name" value="His_PPase_superfam"/>
</dbReference>
<sequence>MTVLTLVRHGETEWNRARRIQGLTDIPLNDTGRAQARDAATGLLHHLDPTVPVVVAASDLARARETAEIIAETLGAATPRLYPDLRERGYGQAEGVGIDEFAQRWGAWHSAEVPDAETRDDLRVRALRGLRAAVADARSSVGAPAPTLVIVSHGALIREVIHHASGGTLPRDGERLPNGSAHRVMWERDRMRLLSYTAGID</sequence>
<dbReference type="SUPFAM" id="SSF53254">
    <property type="entry name" value="Phosphoglycerate mutase-like"/>
    <property type="match status" value="1"/>
</dbReference>
<dbReference type="GO" id="GO:0016787">
    <property type="term" value="F:hydrolase activity"/>
    <property type="evidence" value="ECO:0007669"/>
    <property type="project" value="UniProtKB-KW"/>
</dbReference>
<dbReference type="InterPro" id="IPR013078">
    <property type="entry name" value="His_Pase_superF_clade-1"/>
</dbReference>
<dbReference type="EC" id="3.1.3.-" evidence="3"/>
<dbReference type="RefSeq" id="WP_320940840.1">
    <property type="nucleotide sequence ID" value="NZ_BAABEU010000010.1"/>
</dbReference>
<dbReference type="CDD" id="cd07067">
    <property type="entry name" value="HP_PGM_like"/>
    <property type="match status" value="1"/>
</dbReference>
<evidence type="ECO:0000313" key="4">
    <source>
        <dbReference type="Proteomes" id="UP001323798"/>
    </source>
</evidence>
<keyword evidence="2" id="KW-0413">Isomerase</keyword>